<dbReference type="NCBIfam" id="NF038391">
    <property type="entry name" value="streptophobe"/>
    <property type="match status" value="1"/>
</dbReference>
<feature type="transmembrane region" description="Helical" evidence="2">
    <location>
        <begin position="351"/>
        <end position="373"/>
    </location>
</feature>
<feature type="transmembrane region" description="Helical" evidence="2">
    <location>
        <begin position="224"/>
        <end position="244"/>
    </location>
</feature>
<evidence type="ECO:0000313" key="3">
    <source>
        <dbReference type="EMBL" id="MBL1092119.1"/>
    </source>
</evidence>
<feature type="transmembrane region" description="Helical" evidence="2">
    <location>
        <begin position="319"/>
        <end position="339"/>
    </location>
</feature>
<dbReference type="RefSeq" id="WP_201807218.1">
    <property type="nucleotide sequence ID" value="NZ_JAERRI010000012.1"/>
</dbReference>
<keyword evidence="2" id="KW-0812">Transmembrane</keyword>
<name>A0ABS1MWG0_9ACTN</name>
<feature type="transmembrane region" description="Helical" evidence="2">
    <location>
        <begin position="96"/>
        <end position="116"/>
    </location>
</feature>
<feature type="transmembrane region" description="Helical" evidence="2">
    <location>
        <begin position="65"/>
        <end position="90"/>
    </location>
</feature>
<sequence length="450" mass="46273">MSQIRGPAPAGPGPVRPGGVPAALRAWGQALGAAAAGLLTMIVVAALGLWAAGATDLPGGAFPSVVAAAVVVAAGGSIGLTGDAGIIVQADAALDVVPLSVTLAGALVTAAVFLLPLRHRAVAGTAELLARIARTAVCWLVLLLLIALAARHSFRISVGNDLADEIGAELGTTPTVGFRPDLGATLGFGLLWVLAVLALTFLVSRRAPLSSRLLHYQDSLRPPAFAMVLTLLVYVAIALVIAIIELITGDHPTDTLAVIFLGLPNLAWMALGIGTGGGWTGHVDKAIGLPLPHVLDRVLRTHEQGTLDLGSLAEQDGRVWWLPVVAAVVLLTAAFLAAVRSPARRPAWRHAVDLAVALALTLFVVGMLTRVYAHYGLSLIGIGDLGGNLGGQVTLQPQLLRLVGVGAAWGLVTGFLGSLLARGVRHRGEVRDDGPGHPPPGGRREFDDQV</sequence>
<feature type="transmembrane region" description="Helical" evidence="2">
    <location>
        <begin position="128"/>
        <end position="150"/>
    </location>
</feature>
<dbReference type="InterPro" id="IPR047724">
    <property type="entry name" value="Streptophobe"/>
</dbReference>
<comment type="caution">
    <text evidence="3">The sequence shown here is derived from an EMBL/GenBank/DDBJ whole genome shotgun (WGS) entry which is preliminary data.</text>
</comment>
<feature type="transmembrane region" description="Helical" evidence="2">
    <location>
        <begin position="182"/>
        <end position="203"/>
    </location>
</feature>
<evidence type="ECO:0008006" key="5">
    <source>
        <dbReference type="Google" id="ProtNLM"/>
    </source>
</evidence>
<keyword evidence="2" id="KW-1133">Transmembrane helix</keyword>
<proteinExistence type="predicted"/>
<keyword evidence="4" id="KW-1185">Reference proteome</keyword>
<evidence type="ECO:0000313" key="4">
    <source>
        <dbReference type="Proteomes" id="UP000629371"/>
    </source>
</evidence>
<evidence type="ECO:0000256" key="2">
    <source>
        <dbReference type="SAM" id="Phobius"/>
    </source>
</evidence>
<accession>A0ABS1MWG0</accession>
<evidence type="ECO:0000256" key="1">
    <source>
        <dbReference type="SAM" id="MobiDB-lite"/>
    </source>
</evidence>
<reference evidence="3 4" key="1">
    <citation type="submission" date="2021-01" db="EMBL/GenBank/DDBJ databases">
        <title>WGS of actinomycetes isolated from Thailand.</title>
        <authorList>
            <person name="Thawai C."/>
        </authorList>
    </citation>
    <scope>NUCLEOTIDE SEQUENCE [LARGE SCALE GENOMIC DNA]</scope>
    <source>
        <strain evidence="3 4">CH9-7</strain>
    </source>
</reference>
<keyword evidence="2" id="KW-0472">Membrane</keyword>
<protein>
    <recommendedName>
        <fullName evidence="5">Integral membrane protein</fullName>
    </recommendedName>
</protein>
<gene>
    <name evidence="3" type="ORF">JK360_22460</name>
</gene>
<organism evidence="3 4">
    <name type="scientific">Streptomyces siderophoricus</name>
    <dbReference type="NCBI Taxonomy" id="2802281"/>
    <lineage>
        <taxon>Bacteria</taxon>
        <taxon>Bacillati</taxon>
        <taxon>Actinomycetota</taxon>
        <taxon>Actinomycetes</taxon>
        <taxon>Kitasatosporales</taxon>
        <taxon>Streptomycetaceae</taxon>
        <taxon>Streptomyces</taxon>
    </lineage>
</organism>
<dbReference type="Proteomes" id="UP000629371">
    <property type="component" value="Unassembled WGS sequence"/>
</dbReference>
<feature type="region of interest" description="Disordered" evidence="1">
    <location>
        <begin position="427"/>
        <end position="450"/>
    </location>
</feature>
<feature type="transmembrane region" description="Helical" evidence="2">
    <location>
        <begin position="399"/>
        <end position="421"/>
    </location>
</feature>
<dbReference type="EMBL" id="JAERRI010000012">
    <property type="protein sequence ID" value="MBL1092119.1"/>
    <property type="molecule type" value="Genomic_DNA"/>
</dbReference>
<feature type="transmembrane region" description="Helical" evidence="2">
    <location>
        <begin position="30"/>
        <end position="53"/>
    </location>
</feature>